<feature type="compositionally biased region" description="Polar residues" evidence="1">
    <location>
        <begin position="62"/>
        <end position="80"/>
    </location>
</feature>
<name>A0AAD4D4E8_9FUNG</name>
<keyword evidence="4" id="KW-1185">Reference proteome</keyword>
<dbReference type="AlphaFoldDB" id="A0AAD4D4E8"/>
<evidence type="ECO:0000313" key="3">
    <source>
        <dbReference type="EMBL" id="KAG0265390.1"/>
    </source>
</evidence>
<accession>A0AAD4D4E8</accession>
<reference evidence="3" key="1">
    <citation type="journal article" date="2020" name="Fungal Divers.">
        <title>Resolving the Mortierellaceae phylogeny through synthesis of multi-gene phylogenetics and phylogenomics.</title>
        <authorList>
            <person name="Vandepol N."/>
            <person name="Liber J."/>
            <person name="Desiro A."/>
            <person name="Na H."/>
            <person name="Kennedy M."/>
            <person name="Barry K."/>
            <person name="Grigoriev I.V."/>
            <person name="Miller A.N."/>
            <person name="O'Donnell K."/>
            <person name="Stajich J.E."/>
            <person name="Bonito G."/>
        </authorList>
    </citation>
    <scope>NUCLEOTIDE SEQUENCE</scope>
    <source>
        <strain evidence="3">NRRL 28262</strain>
    </source>
</reference>
<dbReference type="EMBL" id="JAAAIL010001754">
    <property type="protein sequence ID" value="KAG0265390.1"/>
    <property type="molecule type" value="Genomic_DNA"/>
</dbReference>
<evidence type="ECO:0000313" key="4">
    <source>
        <dbReference type="Proteomes" id="UP001194580"/>
    </source>
</evidence>
<sequence>MSISGIFPQDLSKPVIKTGLPTALERIEMTQQLVYSNRLIRDYLLAISAGATAEGQPDEFVNESQESGATESRESSYSGLQQWEPDDTEYTWVKAQDPIQQRHLCGLADKVVAEFVKDGIKEPAVIAEVVILGPVLDRDTYRSLLNSLIAKLTQDVYLNVPVLQGLIQLIEGASPGYLEHSDLIDTLTVLRKRLERSHKPSSNIKSASNDKSSTGESSSLEHTLYLEHKASFEHLYQITIAISRVLDVMVNSEVRNVDRTRVHQSLVEALSELQNIADPILQFQVHYALQASQYIPDDESIFQAVLRFSGGALMLTLGVAGICKLDPAKLFTSLDNLRQSAGEAYAVARQLPDGLAAFQQGRSGAAQKFFHGIRSGTEDEWYLTLLFARTYVRHGHLAKFNQTVCSARCSDNQAFQMGVCQILVEIAMDPLWDARTRKHSVAFLGALCGPTAGWKQHPAV</sequence>
<proteinExistence type="predicted"/>
<evidence type="ECO:0000259" key="2">
    <source>
        <dbReference type="Pfam" id="PF23948"/>
    </source>
</evidence>
<dbReference type="Proteomes" id="UP001194580">
    <property type="component" value="Unassembled WGS sequence"/>
</dbReference>
<gene>
    <name evidence="3" type="ORF">BGZ95_003327</name>
</gene>
<dbReference type="InterPro" id="IPR056251">
    <property type="entry name" value="Arm_rpt_dom"/>
</dbReference>
<feature type="compositionally biased region" description="Polar residues" evidence="1">
    <location>
        <begin position="200"/>
        <end position="218"/>
    </location>
</feature>
<protein>
    <recommendedName>
        <fullName evidence="2">Arm-like repeat domain-containing protein</fullName>
    </recommendedName>
</protein>
<comment type="caution">
    <text evidence="3">The sequence shown here is derived from an EMBL/GenBank/DDBJ whole genome shotgun (WGS) entry which is preliminary data.</text>
</comment>
<feature type="domain" description="Arm-like repeat" evidence="2">
    <location>
        <begin position="220"/>
        <end position="429"/>
    </location>
</feature>
<organism evidence="3 4">
    <name type="scientific">Linnemannia exigua</name>
    <dbReference type="NCBI Taxonomy" id="604196"/>
    <lineage>
        <taxon>Eukaryota</taxon>
        <taxon>Fungi</taxon>
        <taxon>Fungi incertae sedis</taxon>
        <taxon>Mucoromycota</taxon>
        <taxon>Mortierellomycotina</taxon>
        <taxon>Mortierellomycetes</taxon>
        <taxon>Mortierellales</taxon>
        <taxon>Mortierellaceae</taxon>
        <taxon>Linnemannia</taxon>
    </lineage>
</organism>
<feature type="region of interest" description="Disordered" evidence="1">
    <location>
        <begin position="55"/>
        <end position="80"/>
    </location>
</feature>
<feature type="domain" description="Arm-like repeat" evidence="2">
    <location>
        <begin position="96"/>
        <end position="201"/>
    </location>
</feature>
<feature type="region of interest" description="Disordered" evidence="1">
    <location>
        <begin position="198"/>
        <end position="218"/>
    </location>
</feature>
<evidence type="ECO:0000256" key="1">
    <source>
        <dbReference type="SAM" id="MobiDB-lite"/>
    </source>
</evidence>
<dbReference type="Pfam" id="PF23948">
    <property type="entry name" value="ARM_5"/>
    <property type="match status" value="2"/>
</dbReference>